<sequence length="1336" mass="152934">MGSSRSRKASKATSASSQASTQQHDDDLLVPKGSSKSAVSSPPSSPEIKLKVNQKFAQAFEERKRKEELVALDKRRLNEDDDDDESDSETEDEDGEELTRELDADISKTLKLIRKKDPAIYDSSIAFFKKPETGNDSDSEEDKKSKKKGSAPLYYKDLVRQQVIAGDVSGSEDEDDEPVQTYAEEQAQIKKDFLSSLKQKKEDDSDEEEGDDLDGGLFTVRKKTEGEQQQEDEDYAEFTSKYGTKLKKDEMDPEKFLENYLSSEGWKDKTDIVPHYEDIVKEDEEDAEELEKAEDFEHTYNFRFEEQGSSVIQTHARHIDDTMRREDDSRKRKRAERKERKAMERQKKEEELRRLKNLKQAEIEQKLKKVARLMGEADGTAGLKPEDLEGEFDPEEYDKRMQAVFDEQYYDEDDDEMEKPTWDEEEDKELFAGLPVDPDDEEEKDDAEEMEGEEAEEEEQEEDAEEEQEEEAPTKKLTIKEMQREKQKYLDELYGLDYEDLIGDIKCRFKYRQVQQNDFGLTVDEIMAADDKELKQLVSLKRMAPYADMEYSVDRKRLKSFKKGVREAQEENRRRKPKTEEAEETQEVDAEQPKKKRKRNKKKKVAEEEENKPEEDEEVSKPKNKKVKKENTEPVEKTEDTEVKMENPSDEIEKKKKRRSKKKKSGEKNSYVSTGLPTSRLESYKLYESTFTMAALPTVATASSNSPTSSNATTRGPRLSRVGRRSGAAPNLSAWAENDRVEKASVSSASLSRANKWSALRREILPHPALMTISAKVQHIIDMLKKPPEDRSEISAKKLCKEMEFLHLNGGQVVVNQGEKGSTCFILMSGLVSVYVRNPDEQSKHQRFMRSSSISTSMRRLSAATKVNYGNKVVTLTPGATFGELCLIEPDSKRSATVIVDEQAQMANFIVLTAASYLRMTRSQTIEGTITDNIAFLQHLLIFKNWTKMQLMHIVNSMKLVNVSAGQYLTRKGADADSFFVILRGEAVESVNLTINESSEMSMGEVRGVQRSITVELTFLGKFDVAGEYLASEKKISQCPVDIRATTDVDCLVLTRKLFMLHFGGKDLKAHVIPTRRRLRSIAEAREAWRETRILQALQYPNLRVPITRKLMRLSGNCCLICGRRTHVAGDQLCMELPSYYMVDEKKKKRDQKERGRKASKHRISIAPQPTSSSSDGRKASRPAIVLSQTDLPSLREQSQEDLHEHLSPGRLGTQLVTRQWQEAEKNRLIRIPQRPMTTPTAKREPLAVTSITRSSHISRRQEEEEQRRLRDSVKPRSIQEELQHIRDNWPYCWSNDEDGQQDATTGIIARMRSRSPSPTPKSHLGRQSGSLTART</sequence>
<dbReference type="CDD" id="cd00038">
    <property type="entry name" value="CAP_ED"/>
    <property type="match status" value="2"/>
</dbReference>
<feature type="region of interest" description="Disordered" evidence="2">
    <location>
        <begin position="124"/>
        <end position="153"/>
    </location>
</feature>
<feature type="domain" description="Cyclic nucleotide-binding" evidence="3">
    <location>
        <begin position="798"/>
        <end position="900"/>
    </location>
</feature>
<feature type="compositionally biased region" description="Low complexity" evidence="2">
    <location>
        <begin position="11"/>
        <end position="22"/>
    </location>
</feature>
<feature type="compositionally biased region" description="Basic and acidic residues" evidence="2">
    <location>
        <begin position="187"/>
        <end position="203"/>
    </location>
</feature>
<keyword evidence="5" id="KW-1185">Reference proteome</keyword>
<feature type="compositionally biased region" description="Acidic residues" evidence="2">
    <location>
        <begin position="437"/>
        <end position="471"/>
    </location>
</feature>
<feature type="compositionally biased region" description="Acidic residues" evidence="2">
    <location>
        <begin position="408"/>
        <end position="428"/>
    </location>
</feature>
<dbReference type="SMART" id="SM00100">
    <property type="entry name" value="cNMP"/>
    <property type="match status" value="2"/>
</dbReference>
<feature type="region of interest" description="Disordered" evidence="2">
    <location>
        <begin position="307"/>
        <end position="352"/>
    </location>
</feature>
<feature type="compositionally biased region" description="Low complexity" evidence="2">
    <location>
        <begin position="700"/>
        <end position="714"/>
    </location>
</feature>
<proteinExistence type="inferred from homology"/>
<dbReference type="SUPFAM" id="SSF51206">
    <property type="entry name" value="cAMP-binding domain-like"/>
    <property type="match status" value="2"/>
</dbReference>
<dbReference type="InterPro" id="IPR014710">
    <property type="entry name" value="RmlC-like_jellyroll"/>
</dbReference>
<feature type="region of interest" description="Disordered" evidence="2">
    <location>
        <begin position="376"/>
        <end position="481"/>
    </location>
</feature>
<dbReference type="Pfam" id="PF12936">
    <property type="entry name" value="Kri1_C"/>
    <property type="match status" value="1"/>
</dbReference>
<feature type="region of interest" description="Disordered" evidence="2">
    <location>
        <begin position="165"/>
        <end position="238"/>
    </location>
</feature>
<feature type="compositionally biased region" description="Basic residues" evidence="2">
    <location>
        <begin position="1155"/>
        <end position="1164"/>
    </location>
</feature>
<feature type="compositionally biased region" description="Basic residues" evidence="2">
    <location>
        <begin position="1"/>
        <end position="10"/>
    </location>
</feature>
<feature type="compositionally biased region" description="Basic and acidic residues" evidence="2">
    <location>
        <begin position="1260"/>
        <end position="1276"/>
    </location>
</feature>
<feature type="region of interest" description="Disordered" evidence="2">
    <location>
        <begin position="544"/>
        <end position="675"/>
    </location>
</feature>
<feature type="compositionally biased region" description="Acidic residues" evidence="2">
    <location>
        <begin position="607"/>
        <end position="618"/>
    </location>
</feature>
<feature type="compositionally biased region" description="Polar residues" evidence="2">
    <location>
        <begin position="1326"/>
        <end position="1336"/>
    </location>
</feature>
<reference evidence="4" key="1">
    <citation type="submission" date="2023-08" db="EMBL/GenBank/DDBJ databases">
        <title>Reference Genome Resource for the Citrus Pathogen Phytophthora citrophthora.</title>
        <authorList>
            <person name="Moller H."/>
            <person name="Coetzee B."/>
            <person name="Rose L.J."/>
            <person name="Van Niekerk J.M."/>
        </authorList>
    </citation>
    <scope>NUCLEOTIDE SEQUENCE</scope>
    <source>
        <strain evidence="4">STE-U-9442</strain>
    </source>
</reference>
<feature type="region of interest" description="Disordered" evidence="2">
    <location>
        <begin position="1"/>
        <end position="102"/>
    </location>
</feature>
<dbReference type="Pfam" id="PF05178">
    <property type="entry name" value="Kri1"/>
    <property type="match status" value="1"/>
</dbReference>
<evidence type="ECO:0000313" key="5">
    <source>
        <dbReference type="Proteomes" id="UP001259832"/>
    </source>
</evidence>
<feature type="compositionally biased region" description="Basic and acidic residues" evidence="2">
    <location>
        <begin position="564"/>
        <end position="573"/>
    </location>
</feature>
<protein>
    <submittedName>
        <fullName evidence="4">Protein KRI1</fullName>
    </submittedName>
</protein>
<feature type="compositionally biased region" description="Basic and acidic residues" evidence="2">
    <location>
        <begin position="317"/>
        <end position="352"/>
    </location>
</feature>
<feature type="compositionally biased region" description="Acidic residues" evidence="2">
    <location>
        <begin position="581"/>
        <end position="590"/>
    </location>
</feature>
<feature type="compositionally biased region" description="Basic and acidic residues" evidence="2">
    <location>
        <begin position="1145"/>
        <end position="1154"/>
    </location>
</feature>
<comment type="similarity">
    <text evidence="1">Belongs to the KRI1 family.</text>
</comment>
<dbReference type="Proteomes" id="UP001259832">
    <property type="component" value="Unassembled WGS sequence"/>
</dbReference>
<feature type="domain" description="Cyclic nucleotide-binding" evidence="3">
    <location>
        <begin position="942"/>
        <end position="1059"/>
    </location>
</feature>
<accession>A0AAD9GU70</accession>
<feature type="region of interest" description="Disordered" evidence="2">
    <location>
        <begin position="1297"/>
        <end position="1336"/>
    </location>
</feature>
<evidence type="ECO:0000313" key="4">
    <source>
        <dbReference type="EMBL" id="KAK1944689.1"/>
    </source>
</evidence>
<comment type="caution">
    <text evidence="4">The sequence shown here is derived from an EMBL/GenBank/DDBJ whole genome shotgun (WGS) entry which is preliminary data.</text>
</comment>
<feature type="compositionally biased region" description="Acidic residues" evidence="2">
    <location>
        <begin position="204"/>
        <end position="214"/>
    </location>
</feature>
<dbReference type="InterPro" id="IPR018034">
    <property type="entry name" value="Kri1"/>
</dbReference>
<evidence type="ECO:0000256" key="1">
    <source>
        <dbReference type="ARBA" id="ARBA00007473"/>
    </source>
</evidence>
<dbReference type="PROSITE" id="PS50042">
    <property type="entry name" value="CNMP_BINDING_3"/>
    <property type="match status" value="2"/>
</dbReference>
<feature type="region of interest" description="Disordered" evidence="2">
    <location>
        <begin position="700"/>
        <end position="729"/>
    </location>
</feature>
<dbReference type="EMBL" id="JASMQC010000005">
    <property type="protein sequence ID" value="KAK1944689.1"/>
    <property type="molecule type" value="Genomic_DNA"/>
</dbReference>
<feature type="compositionally biased region" description="Basic and acidic residues" evidence="2">
    <location>
        <begin position="629"/>
        <end position="654"/>
    </location>
</feature>
<feature type="compositionally biased region" description="Basic residues" evidence="2">
    <location>
        <begin position="594"/>
        <end position="604"/>
    </location>
</feature>
<evidence type="ECO:0000256" key="2">
    <source>
        <dbReference type="SAM" id="MobiDB-lite"/>
    </source>
</evidence>
<dbReference type="InterPro" id="IPR024626">
    <property type="entry name" value="Kri1-like_C"/>
</dbReference>
<dbReference type="PANTHER" id="PTHR14490">
    <property type="entry name" value="ZINC FINGER, ZZ TYPE"/>
    <property type="match status" value="1"/>
</dbReference>
<dbReference type="GO" id="GO:0030686">
    <property type="term" value="C:90S preribosome"/>
    <property type="evidence" value="ECO:0007669"/>
    <property type="project" value="TreeGrafter"/>
</dbReference>
<dbReference type="GO" id="GO:0000447">
    <property type="term" value="P:endonucleolytic cleavage in ITS1 to separate SSU-rRNA from 5.8S rRNA and LSU-rRNA from tricistronic rRNA transcript (SSU-rRNA, 5.8S rRNA, LSU-rRNA)"/>
    <property type="evidence" value="ECO:0007669"/>
    <property type="project" value="TreeGrafter"/>
</dbReference>
<feature type="region of interest" description="Disordered" evidence="2">
    <location>
        <begin position="1252"/>
        <end position="1276"/>
    </location>
</feature>
<organism evidence="4 5">
    <name type="scientific">Phytophthora citrophthora</name>
    <dbReference type="NCBI Taxonomy" id="4793"/>
    <lineage>
        <taxon>Eukaryota</taxon>
        <taxon>Sar</taxon>
        <taxon>Stramenopiles</taxon>
        <taxon>Oomycota</taxon>
        <taxon>Peronosporomycetes</taxon>
        <taxon>Peronosporales</taxon>
        <taxon>Peronosporaceae</taxon>
        <taxon>Phytophthora</taxon>
    </lineage>
</organism>
<feature type="compositionally biased region" description="Basic and acidic residues" evidence="2">
    <location>
        <begin position="472"/>
        <end position="481"/>
    </location>
</feature>
<feature type="compositionally biased region" description="Low complexity" evidence="2">
    <location>
        <begin position="30"/>
        <end position="42"/>
    </location>
</feature>
<dbReference type="PANTHER" id="PTHR14490:SF5">
    <property type="entry name" value="PROTEIN KRI1 HOMOLOG"/>
    <property type="match status" value="1"/>
</dbReference>
<name>A0AAD9GU70_9STRA</name>
<feature type="compositionally biased region" description="Basic and acidic residues" evidence="2">
    <location>
        <begin position="60"/>
        <end position="78"/>
    </location>
</feature>
<evidence type="ECO:0000259" key="3">
    <source>
        <dbReference type="PROSITE" id="PS50042"/>
    </source>
</evidence>
<feature type="compositionally biased region" description="Basic and acidic residues" evidence="2">
    <location>
        <begin position="1198"/>
        <end position="1208"/>
    </location>
</feature>
<feature type="region of interest" description="Disordered" evidence="2">
    <location>
        <begin position="1145"/>
        <end position="1210"/>
    </location>
</feature>
<dbReference type="Gene3D" id="2.60.120.10">
    <property type="entry name" value="Jelly Rolls"/>
    <property type="match status" value="2"/>
</dbReference>
<dbReference type="InterPro" id="IPR000595">
    <property type="entry name" value="cNMP-bd_dom"/>
</dbReference>
<dbReference type="GO" id="GO:0005730">
    <property type="term" value="C:nucleolus"/>
    <property type="evidence" value="ECO:0007669"/>
    <property type="project" value="TreeGrafter"/>
</dbReference>
<feature type="compositionally biased region" description="Basic residues" evidence="2">
    <location>
        <begin position="655"/>
        <end position="665"/>
    </location>
</feature>
<feature type="compositionally biased region" description="Acidic residues" evidence="2">
    <location>
        <begin position="79"/>
        <end position="96"/>
    </location>
</feature>
<gene>
    <name evidence="4" type="ORF">P3T76_003222</name>
</gene>
<dbReference type="InterPro" id="IPR018490">
    <property type="entry name" value="cNMP-bd_dom_sf"/>
</dbReference>